<feature type="compositionally biased region" description="Polar residues" evidence="1">
    <location>
        <begin position="1"/>
        <end position="18"/>
    </location>
</feature>
<protein>
    <submittedName>
        <fullName evidence="2">Uncharacterized protein</fullName>
    </submittedName>
</protein>
<sequence length="238" mass="26484">MASNTEEFVDYDSNSETLGGSPVTVAQTERDDITLQDLDQSDEGEWIVVGEEPATRKGLGQVGSDENLVLLGRKEEKPTVLGGTDSKDEAEVRIRDSGVIHCRMFGATTTDRIKSCEWVRPRVMMKYTTLGSAVVRCPETKQPFAAPYRIQFVSANFGPANKEEYPELPTTYAAAFSQAIRSDHNELKAGEQCPTCKKRHLFDIDNTVSVDKSVRPVMSELPDIEYNLDSGNRVRSVW</sequence>
<feature type="region of interest" description="Disordered" evidence="1">
    <location>
        <begin position="1"/>
        <end position="23"/>
    </location>
</feature>
<dbReference type="EMBL" id="KI894028">
    <property type="protein sequence ID" value="OBR87718.1"/>
    <property type="molecule type" value="Genomic_DNA"/>
</dbReference>
<evidence type="ECO:0000313" key="4">
    <source>
        <dbReference type="Proteomes" id="UP000078595"/>
    </source>
</evidence>
<evidence type="ECO:0000313" key="3">
    <source>
        <dbReference type="EMBL" id="WWC59382.1"/>
    </source>
</evidence>
<dbReference type="KEGG" id="kdj:28965629"/>
<dbReference type="AlphaFoldDB" id="A0A1A6ACF4"/>
<evidence type="ECO:0000313" key="2">
    <source>
        <dbReference type="EMBL" id="OBR87718.1"/>
    </source>
</evidence>
<evidence type="ECO:0000256" key="1">
    <source>
        <dbReference type="SAM" id="MobiDB-lite"/>
    </source>
</evidence>
<organism evidence="2">
    <name type="scientific">Kwoniella dejecticola CBS 10117</name>
    <dbReference type="NCBI Taxonomy" id="1296121"/>
    <lineage>
        <taxon>Eukaryota</taxon>
        <taxon>Fungi</taxon>
        <taxon>Dikarya</taxon>
        <taxon>Basidiomycota</taxon>
        <taxon>Agaricomycotina</taxon>
        <taxon>Tremellomycetes</taxon>
        <taxon>Tremellales</taxon>
        <taxon>Cryptococcaceae</taxon>
        <taxon>Kwoniella</taxon>
    </lineage>
</organism>
<dbReference type="RefSeq" id="XP_018265560.1">
    <property type="nucleotide sequence ID" value="XM_018405279.1"/>
</dbReference>
<reference evidence="3" key="3">
    <citation type="submission" date="2024-02" db="EMBL/GenBank/DDBJ databases">
        <title>Comparative genomics of Cryptococcus and Kwoniella reveals pathogenesis evolution and contrasting modes of karyotype evolution via chromosome fusion or intercentromeric recombination.</title>
        <authorList>
            <person name="Coelho M.A."/>
            <person name="David-Palma M."/>
            <person name="Shea T."/>
            <person name="Bowers K."/>
            <person name="McGinley-Smith S."/>
            <person name="Mohammad A.W."/>
            <person name="Gnirke A."/>
            <person name="Yurkov A.M."/>
            <person name="Nowrousian M."/>
            <person name="Sun S."/>
            <person name="Cuomo C.A."/>
            <person name="Heitman J."/>
        </authorList>
    </citation>
    <scope>NUCLEOTIDE SEQUENCE</scope>
    <source>
        <strain evidence="3">CBS 10117</strain>
    </source>
</reference>
<gene>
    <name evidence="2" type="ORF">I303_01930</name>
    <name evidence="3" type="ORF">I303_101934</name>
</gene>
<reference evidence="3" key="2">
    <citation type="submission" date="2013-07" db="EMBL/GenBank/DDBJ databases">
        <authorList>
            <consortium name="The Broad Institute Genome Sequencing Platform"/>
            <person name="Cuomo C."/>
            <person name="Litvintseva A."/>
            <person name="Chen Y."/>
            <person name="Heitman J."/>
            <person name="Sun S."/>
            <person name="Springer D."/>
            <person name="Dromer F."/>
            <person name="Young S.K."/>
            <person name="Zeng Q."/>
            <person name="Gargeya S."/>
            <person name="Fitzgerald M."/>
            <person name="Abouelleil A."/>
            <person name="Alvarado L."/>
            <person name="Berlin A.M."/>
            <person name="Chapman S.B."/>
            <person name="Dewar J."/>
            <person name="Goldberg J."/>
            <person name="Griggs A."/>
            <person name="Gujja S."/>
            <person name="Hansen M."/>
            <person name="Howarth C."/>
            <person name="Imamovic A."/>
            <person name="Larimer J."/>
            <person name="McCowan C."/>
            <person name="Murphy C."/>
            <person name="Pearson M."/>
            <person name="Priest M."/>
            <person name="Roberts A."/>
            <person name="Saif S."/>
            <person name="Shea T."/>
            <person name="Sykes S."/>
            <person name="Wortman J."/>
            <person name="Nusbaum C."/>
            <person name="Birren B."/>
        </authorList>
    </citation>
    <scope>NUCLEOTIDE SEQUENCE</scope>
    <source>
        <strain evidence="3">CBS 10117</strain>
    </source>
</reference>
<dbReference type="VEuPathDB" id="FungiDB:I303_01930"/>
<name>A0A1A6ACF4_9TREE</name>
<reference evidence="2" key="1">
    <citation type="submission" date="2013-07" db="EMBL/GenBank/DDBJ databases">
        <title>The Genome Sequence of Cryptococcus dejecticola CBS10117.</title>
        <authorList>
            <consortium name="The Broad Institute Genome Sequencing Platform"/>
            <person name="Cuomo C."/>
            <person name="Litvintseva A."/>
            <person name="Chen Y."/>
            <person name="Heitman J."/>
            <person name="Sun S."/>
            <person name="Springer D."/>
            <person name="Dromer F."/>
            <person name="Young S.K."/>
            <person name="Zeng Q."/>
            <person name="Gargeya S."/>
            <person name="Fitzgerald M."/>
            <person name="Abouelleil A."/>
            <person name="Alvarado L."/>
            <person name="Berlin A.M."/>
            <person name="Chapman S.B."/>
            <person name="Dewar J."/>
            <person name="Goldberg J."/>
            <person name="Griggs A."/>
            <person name="Gujja S."/>
            <person name="Hansen M."/>
            <person name="Howarth C."/>
            <person name="Imamovic A."/>
            <person name="Larimer J."/>
            <person name="McCowan C."/>
            <person name="Murphy C."/>
            <person name="Pearson M."/>
            <person name="Priest M."/>
            <person name="Roberts A."/>
            <person name="Saif S."/>
            <person name="Shea T."/>
            <person name="Sykes S."/>
            <person name="Wortman J."/>
            <person name="Nusbaum C."/>
            <person name="Birren B."/>
        </authorList>
    </citation>
    <scope>NUCLEOTIDE SEQUENCE [LARGE SCALE GENOMIC DNA]</scope>
    <source>
        <strain evidence="2">CBS 10117</strain>
    </source>
</reference>
<accession>A0A1A6ACF4</accession>
<dbReference type="Proteomes" id="UP000078595">
    <property type="component" value="Chromosome 2"/>
</dbReference>
<dbReference type="EMBL" id="CP144531">
    <property type="protein sequence ID" value="WWC59382.1"/>
    <property type="molecule type" value="Genomic_DNA"/>
</dbReference>
<dbReference type="GeneID" id="28965629"/>
<proteinExistence type="predicted"/>
<keyword evidence="4" id="KW-1185">Reference proteome</keyword>